<dbReference type="AlphaFoldDB" id="A0A3B7MF52"/>
<sequence length="154" mass="17855">MGNIVFMPKNQEELEMIKEFALRHGLLFSIVPDEQSGGEEKPYVVREEEPPVVEEAPAIYRTDKTPNKEDMEKVIVDVTNENDLLYIEQVLSERGISFRKEADTDFQQRLNARKMLAEASQSWPSYDISMDEISAMVKEARAERYARKEDKSNH</sequence>
<accession>A0A3B7MF52</accession>
<evidence type="ECO:0000313" key="2">
    <source>
        <dbReference type="Proteomes" id="UP000263900"/>
    </source>
</evidence>
<name>A0A3B7MF52_9BACT</name>
<protein>
    <submittedName>
        <fullName evidence="1">Uncharacterized protein</fullName>
    </submittedName>
</protein>
<proteinExistence type="predicted"/>
<keyword evidence="2" id="KW-1185">Reference proteome</keyword>
<reference evidence="1 2" key="1">
    <citation type="submission" date="2018-09" db="EMBL/GenBank/DDBJ databases">
        <title>Genome sequencing of strain 6GH32-13.</title>
        <authorList>
            <person name="Weon H.-Y."/>
            <person name="Heo J."/>
            <person name="Kwon S.-W."/>
        </authorList>
    </citation>
    <scope>NUCLEOTIDE SEQUENCE [LARGE SCALE GENOMIC DNA]</scope>
    <source>
        <strain evidence="1 2">5GH32-13</strain>
    </source>
</reference>
<dbReference type="EMBL" id="CP032157">
    <property type="protein sequence ID" value="AXY72968.1"/>
    <property type="molecule type" value="Genomic_DNA"/>
</dbReference>
<gene>
    <name evidence="1" type="ORF">D3H65_02850</name>
</gene>
<dbReference type="Proteomes" id="UP000263900">
    <property type="component" value="Chromosome"/>
</dbReference>
<organism evidence="1 2">
    <name type="scientific">Paraflavitalea soli</name>
    <dbReference type="NCBI Taxonomy" id="2315862"/>
    <lineage>
        <taxon>Bacteria</taxon>
        <taxon>Pseudomonadati</taxon>
        <taxon>Bacteroidota</taxon>
        <taxon>Chitinophagia</taxon>
        <taxon>Chitinophagales</taxon>
        <taxon>Chitinophagaceae</taxon>
        <taxon>Paraflavitalea</taxon>
    </lineage>
</organism>
<dbReference type="KEGG" id="pseg:D3H65_02850"/>
<evidence type="ECO:0000313" key="1">
    <source>
        <dbReference type="EMBL" id="AXY72968.1"/>
    </source>
</evidence>